<protein>
    <submittedName>
        <fullName evidence="2">Uncharacterized protein</fullName>
    </submittedName>
</protein>
<sequence length="272" mass="29300">MGKPKGRRAGSSDAVAAKKDKATGWVASTFSKADLNKMRVAGLLAAATEVMMPGEEIVHRPQQGFQVMFTQFLFRDLSLSRSMNSFVDCSLFTVCSFTSSHQILFSTLRASVTLCDCFLGIDPHWGLWRRIFCIRRNVSRTAVHDVGGAIISTKGPTGCFDLRDHRILSSLPPLPEGGNLPEAAVVAESEAAGTNATPEVDDDDEEDAQSEASHTKASPPSATSHGEEEVRKKRKRAEIADDSESSGESNPAAFPSSSYADDPFAMAQILST</sequence>
<comment type="caution">
    <text evidence="2">The sequence shown here is derived from an EMBL/GenBank/DDBJ whole genome shotgun (WGS) entry which is preliminary data.</text>
</comment>
<evidence type="ECO:0000313" key="4">
    <source>
        <dbReference type="Proteomes" id="UP001231189"/>
    </source>
</evidence>
<dbReference type="PANTHER" id="PTHR33026">
    <property type="entry name" value="OS06G0360600 PROTEIN"/>
    <property type="match status" value="1"/>
</dbReference>
<organism evidence="2 4">
    <name type="scientific">Lolium multiflorum</name>
    <name type="common">Italian ryegrass</name>
    <name type="synonym">Lolium perenne subsp. multiflorum</name>
    <dbReference type="NCBI Taxonomy" id="4521"/>
    <lineage>
        <taxon>Eukaryota</taxon>
        <taxon>Viridiplantae</taxon>
        <taxon>Streptophyta</taxon>
        <taxon>Embryophyta</taxon>
        <taxon>Tracheophyta</taxon>
        <taxon>Spermatophyta</taxon>
        <taxon>Magnoliopsida</taxon>
        <taxon>Liliopsida</taxon>
        <taxon>Poales</taxon>
        <taxon>Poaceae</taxon>
        <taxon>BOP clade</taxon>
        <taxon>Pooideae</taxon>
        <taxon>Poodae</taxon>
        <taxon>Poeae</taxon>
        <taxon>Poeae Chloroplast Group 2 (Poeae type)</taxon>
        <taxon>Loliodinae</taxon>
        <taxon>Loliinae</taxon>
        <taxon>Lolium</taxon>
    </lineage>
</organism>
<reference evidence="2" key="1">
    <citation type="submission" date="2023-07" db="EMBL/GenBank/DDBJ databases">
        <title>A chromosome-level genome assembly of Lolium multiflorum.</title>
        <authorList>
            <person name="Chen Y."/>
            <person name="Copetti D."/>
            <person name="Kolliker R."/>
            <person name="Studer B."/>
        </authorList>
    </citation>
    <scope>NUCLEOTIDE SEQUENCE</scope>
    <source>
        <strain evidence="2">02402/16</strain>
        <tissue evidence="2">Leaf</tissue>
    </source>
</reference>
<feature type="compositionally biased region" description="Acidic residues" evidence="1">
    <location>
        <begin position="199"/>
        <end position="209"/>
    </location>
</feature>
<keyword evidence="4" id="KW-1185">Reference proteome</keyword>
<feature type="compositionally biased region" description="Polar residues" evidence="1">
    <location>
        <begin position="210"/>
        <end position="224"/>
    </location>
</feature>
<dbReference type="EMBL" id="JAUUTY010000006">
    <property type="protein sequence ID" value="KAK1613869.1"/>
    <property type="molecule type" value="Genomic_DNA"/>
</dbReference>
<proteinExistence type="predicted"/>
<feature type="region of interest" description="Disordered" evidence="1">
    <location>
        <begin position="190"/>
        <end position="272"/>
    </location>
</feature>
<evidence type="ECO:0000313" key="3">
    <source>
        <dbReference type="EMBL" id="KAK1613870.1"/>
    </source>
</evidence>
<dbReference type="AlphaFoldDB" id="A0AAD8R5M5"/>
<gene>
    <name evidence="2" type="ORF">QYE76_019386</name>
    <name evidence="3" type="ORF">QYE76_019387</name>
</gene>
<evidence type="ECO:0000256" key="1">
    <source>
        <dbReference type="SAM" id="MobiDB-lite"/>
    </source>
</evidence>
<dbReference type="PANTHER" id="PTHR33026:SF7">
    <property type="entry name" value="OS03G0100275 PROTEIN"/>
    <property type="match status" value="1"/>
</dbReference>
<evidence type="ECO:0000313" key="2">
    <source>
        <dbReference type="EMBL" id="KAK1613869.1"/>
    </source>
</evidence>
<dbReference type="Proteomes" id="UP001231189">
    <property type="component" value="Unassembled WGS sequence"/>
</dbReference>
<name>A0AAD8R5M5_LOLMU</name>
<accession>A0AAD8R5M5</accession>
<dbReference type="EMBL" id="JAUUTY010000006">
    <property type="protein sequence ID" value="KAK1613870.1"/>
    <property type="molecule type" value="Genomic_DNA"/>
</dbReference>